<organism evidence="5 6">
    <name type="scientific">Brucella intermedia</name>
    <dbReference type="NCBI Taxonomy" id="94625"/>
    <lineage>
        <taxon>Bacteria</taxon>
        <taxon>Pseudomonadati</taxon>
        <taxon>Pseudomonadota</taxon>
        <taxon>Alphaproteobacteria</taxon>
        <taxon>Hyphomicrobiales</taxon>
        <taxon>Brucellaceae</taxon>
        <taxon>Brucella/Ochrobactrum group</taxon>
        <taxon>Brucella</taxon>
    </lineage>
</organism>
<evidence type="ECO:0000256" key="1">
    <source>
        <dbReference type="ARBA" id="ARBA00022946"/>
    </source>
</evidence>
<reference evidence="5 6" key="1">
    <citation type="journal article" date="2020" name="Biotechnol. Biofuels">
        <title>New insights from the biogas microbiome by comprehensive genome-resolved metagenomics of nearly 1600 species originating from multiple anaerobic digesters.</title>
        <authorList>
            <person name="Campanaro S."/>
            <person name="Treu L."/>
            <person name="Rodriguez-R L.M."/>
            <person name="Kovalovszki A."/>
            <person name="Ziels R.M."/>
            <person name="Maus I."/>
            <person name="Zhu X."/>
            <person name="Kougias P.G."/>
            <person name="Basile A."/>
            <person name="Luo G."/>
            <person name="Schluter A."/>
            <person name="Konstantinidis K.T."/>
            <person name="Angelidaki I."/>
        </authorList>
    </citation>
    <scope>NUCLEOTIDE SEQUENCE [LARGE SCALE GENOMIC DNA]</scope>
    <source>
        <strain evidence="5">AS04akNAM_66</strain>
    </source>
</reference>
<dbReference type="AlphaFoldDB" id="A0A7V6PCD6"/>
<dbReference type="Gene3D" id="3.30.1360.120">
    <property type="entry name" value="Probable tRNA modification gtpase trme, domain 1"/>
    <property type="match status" value="2"/>
</dbReference>
<dbReference type="PROSITE" id="PS51257">
    <property type="entry name" value="PROKAR_LIPOPROTEIN"/>
    <property type="match status" value="1"/>
</dbReference>
<dbReference type="InterPro" id="IPR027266">
    <property type="entry name" value="TrmE/GcvT-like"/>
</dbReference>
<dbReference type="Pfam" id="PF25455">
    <property type="entry name" value="Beta-barrel_CAF17_C"/>
    <property type="match status" value="1"/>
</dbReference>
<dbReference type="NCBIfam" id="TIGR03317">
    <property type="entry name" value="ygfZ_signature"/>
    <property type="match status" value="1"/>
</dbReference>
<evidence type="ECO:0000313" key="6">
    <source>
        <dbReference type="Proteomes" id="UP000551563"/>
    </source>
</evidence>
<keyword evidence="1" id="KW-0809">Transit peptide</keyword>
<feature type="chain" id="PRO_5031247866" evidence="3">
    <location>
        <begin position="25"/>
        <end position="340"/>
    </location>
</feature>
<dbReference type="PANTHER" id="PTHR22602">
    <property type="entry name" value="TRANSFERASE CAF17, MITOCHONDRIAL-RELATED"/>
    <property type="match status" value="1"/>
</dbReference>
<feature type="region of interest" description="Disordered" evidence="2">
    <location>
        <begin position="155"/>
        <end position="175"/>
    </location>
</feature>
<feature type="compositionally biased region" description="Polar residues" evidence="2">
    <location>
        <begin position="155"/>
        <end position="169"/>
    </location>
</feature>
<evidence type="ECO:0000259" key="4">
    <source>
        <dbReference type="Pfam" id="PF25455"/>
    </source>
</evidence>
<comment type="caution">
    <text evidence="5">The sequence shown here is derived from an EMBL/GenBank/DDBJ whole genome shotgun (WGS) entry which is preliminary data.</text>
</comment>
<dbReference type="GO" id="GO:0016226">
    <property type="term" value="P:iron-sulfur cluster assembly"/>
    <property type="evidence" value="ECO:0007669"/>
    <property type="project" value="TreeGrafter"/>
</dbReference>
<protein>
    <submittedName>
        <fullName evidence="5">Folate-binding protein YgfZ</fullName>
    </submittedName>
</protein>
<proteinExistence type="predicted"/>
<dbReference type="PANTHER" id="PTHR22602:SF0">
    <property type="entry name" value="TRANSFERASE CAF17, MITOCHONDRIAL-RELATED"/>
    <property type="match status" value="1"/>
</dbReference>
<sequence length="340" mass="36918">MSRWPIPSWLAMVAPFKIVSNVSAMVVSCQIDGTCEPVHWGLRNEGAKGKDEAMTTAAETVNLSNRALVHITGEEAEKFLQAVITTDLDKLGPDDLKPGALLIPQGKILFDFLVSRIDGGLRFDLPASVAGDFIKRITLYRLRAKAEITQQPESLVSVSWQGDSPSSQDDSIKRDSRFPAELNVRRIYGRADGTTDQSAWTKLRAEHGIAEGETDFAYNDVFPHDVNFDQMGGVSFPKGCFIGQEVVSRMQHRGTARRRVLVARSEAPLPPMGTPITVDGREIGTMGSSADMVGIALVRIDRVKDAMDAGSTVLAGETPVTLTLPPHVRFGFPEAEAGDA</sequence>
<evidence type="ECO:0000313" key="5">
    <source>
        <dbReference type="EMBL" id="HHV68419.1"/>
    </source>
</evidence>
<dbReference type="InterPro" id="IPR017703">
    <property type="entry name" value="YgfZ/GCV_T_CS"/>
</dbReference>
<evidence type="ECO:0000256" key="3">
    <source>
        <dbReference type="SAM" id="SignalP"/>
    </source>
</evidence>
<dbReference type="InterPro" id="IPR057460">
    <property type="entry name" value="CAF17_C"/>
</dbReference>
<evidence type="ECO:0000256" key="2">
    <source>
        <dbReference type="SAM" id="MobiDB-lite"/>
    </source>
</evidence>
<dbReference type="InterPro" id="IPR045179">
    <property type="entry name" value="YgfZ/GcvT"/>
</dbReference>
<dbReference type="EMBL" id="DUMN01000358">
    <property type="protein sequence ID" value="HHV68419.1"/>
    <property type="molecule type" value="Genomic_DNA"/>
</dbReference>
<accession>A0A7V6PCD6</accession>
<keyword evidence="3" id="KW-0732">Signal</keyword>
<feature type="domain" description="CAF17 C-terminal" evidence="4">
    <location>
        <begin position="257"/>
        <end position="328"/>
    </location>
</feature>
<gene>
    <name evidence="5" type="ORF">GXX48_12350</name>
</gene>
<dbReference type="Proteomes" id="UP000551563">
    <property type="component" value="Unassembled WGS sequence"/>
</dbReference>
<name>A0A7V6PCD6_9HYPH</name>
<feature type="signal peptide" evidence="3">
    <location>
        <begin position="1"/>
        <end position="24"/>
    </location>
</feature>
<dbReference type="SUPFAM" id="SSF103025">
    <property type="entry name" value="Folate-binding domain"/>
    <property type="match status" value="1"/>
</dbReference>